<dbReference type="Pfam" id="PF08240">
    <property type="entry name" value="ADH_N"/>
    <property type="match status" value="3"/>
</dbReference>
<proteinExistence type="predicted"/>
<dbReference type="PROSITE" id="PS01162">
    <property type="entry name" value="QOR_ZETA_CRYSTAL"/>
    <property type="match status" value="2"/>
</dbReference>
<dbReference type="SMART" id="SM00823">
    <property type="entry name" value="PKS_PP"/>
    <property type="match status" value="4"/>
</dbReference>
<dbReference type="InterPro" id="IPR020841">
    <property type="entry name" value="PKS_Beta-ketoAc_synthase_dom"/>
</dbReference>
<feature type="domain" description="PKS/mFAS DH" evidence="13">
    <location>
        <begin position="936"/>
        <end position="1207"/>
    </location>
</feature>
<dbReference type="Gene3D" id="6.10.140.1830">
    <property type="match status" value="1"/>
</dbReference>
<dbReference type="InterPro" id="IPR011032">
    <property type="entry name" value="GroES-like_sf"/>
</dbReference>
<dbReference type="Gene3D" id="3.10.129.110">
    <property type="entry name" value="Polyketide synthase dehydratase"/>
    <property type="match status" value="3"/>
</dbReference>
<feature type="active site" description="Proton acceptor; for dehydratase activity" evidence="9">
    <location>
        <position position="5125"/>
    </location>
</feature>
<dbReference type="Gene3D" id="3.30.70.3290">
    <property type="match status" value="4"/>
</dbReference>
<feature type="domain" description="Ketosynthase family 3 (KS3)" evidence="12">
    <location>
        <begin position="33"/>
        <end position="459"/>
    </location>
</feature>
<dbReference type="GO" id="GO:0016491">
    <property type="term" value="F:oxidoreductase activity"/>
    <property type="evidence" value="ECO:0007669"/>
    <property type="project" value="InterPro"/>
</dbReference>
<evidence type="ECO:0000256" key="10">
    <source>
        <dbReference type="SAM" id="MobiDB-lite"/>
    </source>
</evidence>
<evidence type="ECO:0000256" key="6">
    <source>
        <dbReference type="ARBA" id="ARBA00023194"/>
    </source>
</evidence>
<dbReference type="SMART" id="SM00826">
    <property type="entry name" value="PKS_DH"/>
    <property type="match status" value="3"/>
</dbReference>
<feature type="region of interest" description="N-terminal hotdog fold" evidence="9">
    <location>
        <begin position="3017"/>
        <end position="3141"/>
    </location>
</feature>
<dbReference type="SMART" id="SM01294">
    <property type="entry name" value="PKS_PP_betabranch"/>
    <property type="match status" value="3"/>
</dbReference>
<dbReference type="InterPro" id="IPR020807">
    <property type="entry name" value="PKS_DH"/>
</dbReference>
<dbReference type="Gene3D" id="3.40.366.10">
    <property type="entry name" value="Malonyl-Coenzyme A Acyl Carrier Protein, domain 2"/>
    <property type="match status" value="4"/>
</dbReference>
<dbReference type="Gene3D" id="3.90.180.10">
    <property type="entry name" value="Medium-chain alcohol dehydrogenases, catalytic domain"/>
    <property type="match status" value="3"/>
</dbReference>
<dbReference type="Pfam" id="PF22953">
    <property type="entry name" value="SpnB_Rossmann"/>
    <property type="match status" value="3"/>
</dbReference>
<evidence type="ECO:0000256" key="2">
    <source>
        <dbReference type="ARBA" id="ARBA00004792"/>
    </source>
</evidence>
<dbReference type="InterPro" id="IPR016036">
    <property type="entry name" value="Malonyl_transacylase_ACP-bd"/>
</dbReference>
<feature type="active site" description="Proton donor; for dehydratase activity" evidence="9">
    <location>
        <position position="3211"/>
    </location>
</feature>
<protein>
    <submittedName>
        <fullName evidence="14">Acyl transferase domain-containing protein</fullName>
    </submittedName>
</protein>
<dbReference type="InterPro" id="IPR041618">
    <property type="entry name" value="PKS_DE"/>
</dbReference>
<keyword evidence="8" id="KW-0012">Acyltransferase</keyword>
<keyword evidence="15" id="KW-1185">Reference proteome</keyword>
<dbReference type="InterPro" id="IPR016039">
    <property type="entry name" value="Thiolase-like"/>
</dbReference>
<dbReference type="SUPFAM" id="SSF53901">
    <property type="entry name" value="Thiolase-like"/>
    <property type="match status" value="4"/>
</dbReference>
<dbReference type="InterPro" id="IPR020806">
    <property type="entry name" value="PKS_PP-bd"/>
</dbReference>
<keyword evidence="3" id="KW-0596">Phosphopantetheine</keyword>
<dbReference type="InterPro" id="IPR002364">
    <property type="entry name" value="Quin_OxRdtase/zeta-crystal_CS"/>
</dbReference>
<accession>A0A1C4Z8E9</accession>
<dbReference type="Pfam" id="PF08990">
    <property type="entry name" value="Docking"/>
    <property type="match status" value="1"/>
</dbReference>
<feature type="domain" description="Carrier" evidence="11">
    <location>
        <begin position="6164"/>
        <end position="6242"/>
    </location>
</feature>
<comment type="cofactor">
    <cofactor evidence="1">
        <name>pantetheine 4'-phosphate</name>
        <dbReference type="ChEBI" id="CHEBI:47942"/>
    </cofactor>
</comment>
<feature type="domain" description="Ketosynthase family 3 (KS3)" evidence="12">
    <location>
        <begin position="2108"/>
        <end position="2532"/>
    </location>
</feature>
<dbReference type="SUPFAM" id="SSF51735">
    <property type="entry name" value="NAD(P)-binding Rossmann-fold domains"/>
    <property type="match status" value="11"/>
</dbReference>
<dbReference type="InterPro" id="IPR049900">
    <property type="entry name" value="PKS_mFAS_DH"/>
</dbReference>
<dbReference type="InterPro" id="IPR036736">
    <property type="entry name" value="ACP-like_sf"/>
</dbReference>
<dbReference type="InterPro" id="IPR020843">
    <property type="entry name" value="ER"/>
</dbReference>
<dbReference type="FunFam" id="3.40.50.720:FF:000209">
    <property type="entry name" value="Polyketide synthase Pks12"/>
    <property type="match status" value="3"/>
</dbReference>
<dbReference type="GO" id="GO:0031177">
    <property type="term" value="F:phosphopantetheine binding"/>
    <property type="evidence" value="ECO:0007669"/>
    <property type="project" value="InterPro"/>
</dbReference>
<dbReference type="InParanoid" id="A0A1C4Z8E9"/>
<dbReference type="InterPro" id="IPR014043">
    <property type="entry name" value="Acyl_transferase_dom"/>
</dbReference>
<dbReference type="FunFam" id="3.90.180.10:FF:000032">
    <property type="entry name" value="Probable polyketide synthase pks1"/>
    <property type="match status" value="3"/>
</dbReference>
<evidence type="ECO:0000259" key="11">
    <source>
        <dbReference type="PROSITE" id="PS50075"/>
    </source>
</evidence>
<evidence type="ECO:0000256" key="3">
    <source>
        <dbReference type="ARBA" id="ARBA00022450"/>
    </source>
</evidence>
<feature type="active site" description="Proton acceptor; for dehydratase activity" evidence="9">
    <location>
        <position position="968"/>
    </location>
</feature>
<dbReference type="Pfam" id="PF18369">
    <property type="entry name" value="PKS_DE"/>
    <property type="match status" value="1"/>
</dbReference>
<dbReference type="InterPro" id="IPR057326">
    <property type="entry name" value="KR_dom"/>
</dbReference>
<dbReference type="Pfam" id="PF14765">
    <property type="entry name" value="PS-DH"/>
    <property type="match status" value="3"/>
</dbReference>
<dbReference type="Pfam" id="PF21089">
    <property type="entry name" value="PKS_DH_N"/>
    <property type="match status" value="3"/>
</dbReference>
<dbReference type="Pfam" id="PF08659">
    <property type="entry name" value="KR"/>
    <property type="match status" value="4"/>
</dbReference>
<dbReference type="InterPro" id="IPR036291">
    <property type="entry name" value="NAD(P)-bd_dom_sf"/>
</dbReference>
<dbReference type="SMART" id="SM00827">
    <property type="entry name" value="PKS_AT"/>
    <property type="match status" value="4"/>
</dbReference>
<dbReference type="InterPro" id="IPR032821">
    <property type="entry name" value="PKS_assoc"/>
</dbReference>
<evidence type="ECO:0000313" key="14">
    <source>
        <dbReference type="EMBL" id="SCF29238.1"/>
    </source>
</evidence>
<dbReference type="PROSITE" id="PS00012">
    <property type="entry name" value="PHOSPHOPANTETHEINE"/>
    <property type="match status" value="4"/>
</dbReference>
<feature type="active site" description="Proton acceptor; for dehydratase activity" evidence="9">
    <location>
        <position position="3049"/>
    </location>
</feature>
<dbReference type="Pfam" id="PF00550">
    <property type="entry name" value="PP-binding"/>
    <property type="match status" value="4"/>
</dbReference>
<sequence length="7852" mass="812906">MADEEKLLEHLKWVTTELRQAHRRLRELEDAEPEPIAVVGMACRFPGGVSSPEELWDLVAAGTDATGTFPTDRGWNLAELYHPDPDHPGTSYSDRGGFLRDAGHFDPTLFGISPREALAMDPQQRLLLETTWEVFERSGIDAGTLRGSRTGVFVGTAGQDYASVLRRLPEGVEGYVLTGTAASVISGRLAYTFGLEGPAVTIDTACSSSLVALHLASQALRDGECTLAVAGGVSVMATPGGFVEFSRQRGLASDGRCKAFSADADGTGWAEGVGMVLVERLSDARRNGHPVLAVIRGSAVNQDGASSGLTAPNGPAQQRVIRQALDSARLTPADVDVVEAHGTGTRLGDPIEAQALLATYGRERPADRPLWLGSLKSNLGHTQAAAGVAGVIKMVMAMRHGVLPRTLHVDQPTPHVDWTAGAVALLAENRPWPEADRPRRAAVSSFGMSGTNAHLVLEQARTPEPTTDDVPDARTLPAVPVLLSAANPTALTALAGRWAAWLDADADLRPLDVGFTSVTSRATLDSRAVLSAAGRDDLLAGLRALAAEEPSGAVTTGHAAERGPLAVLFSGQGAQRAGMGRELYETFPVFAAAFDAVCGHLDRALPQPLKTVLFAAEGSAEADLLDQTAFTQAGLFAVEVALFRLVESFGVTPDFVGGHSVGEIVAAHVAGVLSLEHACALVAARGRLMQALPAGGGMLAVAASETDVAASIEGLTDRLGIAAVNGPEAVVVSGAVEALDEVEHAWRERGVRTRRLTVSHAFHSPLMEPMLAKFRTLLTRLTFSAPALPVVSNVTGALADGDDLRTPDYWVRHVADAVRYADGVSALRAAGVDTFLEIGPQSVLTAMTADALPGDDDILAVAAQRRDRPEVTGLLTALADLHVHGVPVTWTTWFTDTGATRVDLPTYAFQRERFWPETATWQVGDVSGAGLGVAGHPLLGAAVRLAGDGGVVLTGRLSVSSHPWLADHVVSGAVVVPGTALVELVVRAGDEVGASRVRELTVAAPLALPAAGGVRVQVRVGDADDVGARDVAVYAQLDEDADAEWVRHAEGVLEPASADEPTLTAWPPTAASEVDLAGWYPAFAEHGLSYGPVFQGLRRVWSGGGEVFAEVVLPQGSADVSGFGVHPALLDAALHPIGLLDAGSGSGPRVPFAFEGVQVHASGARVLRVWLTRAGSGVRLVAVDESGAPVVSVDSLVLREMAAVSTPSAADRSLFEVSWHVEDVAPAGKPASSALLAVDAAALGVDLPAMPAYADVAALRAAVEAGEPSPEMVLLPVRGVAGLPVPEAVRALTVDVLATVQAWLAADALADSRLVVLTRGAMTVGDEERVTDPAGTAVWGLLRSAQSEHPGRIVLADLDRGPDVDTVAVLAAVAGDPAPTGGQLAFRDGTVFVPRLTRLDGDGLVPPASGRWHLAPVTPGTLDGIDLVPAPPLALGPGQVRIAVRATGVNFRDVLIALGMYPDPAARMGSEGAGVVLEVGPDVDGLVPGDRVMGMFEPGFGPEVVAQRERVATIPAGWSYTQAASVPLVFLTAYYALRDLAGLRAGESVLIHSGAGGVGMAAIQLARHFGATVYATASPGKWGTLRELGVAPERIASSRTTEFEAAFASVSGGAGVDVVLDALAGEFVDASLRLLPRGGRFVEMGKTDVRDPEVVAERHPGVSYRAFDLNEAGGERIGQMLSELLALFEQGALEPLPVRVWDVRQARQALRHISQARHVGKVVLTVPASMDPDGTTLVTGASGTLAGVVARHLVASGQSSRLLLASRSLPAEGSDYAGLVAELTASGASVTTVAVDVADPEQVAALVAGVEAAHPLTAVVHCAGVIADATITSLDADAVSTVMRPKVNAAWVLHEATAGLDLSAFVVFSSIAATLGSPGQGNYAAANAFLDALAQQRRADGLPATSIGWGMWATTSSMTAHLDRDDEQRLSRLGMTGLTATEGAALFDAATTRALPAIAAARLRITGDAGQVPPILRLLARSGGRRQAGGATGAGGSAWSERLTGLSQDEARRLLVDLVCAQAAAVLGHASAQAVPGGRAFKELGFDSLTSVELRNRLASATGLRLTATLVFDYPTPARLAEHLHDRLAETTSGDRVVVPTAGPATSDEPIAIIGMACRYPGGVATPEQLWALVASGGDAIDGFPTDRGWDLDALYDPDADRAGTSTTRQGGFLYDAAEFDPEFFGISPREALAMDPQQRLLLETSWEAFEYAGIDPTSGHGTVTGVFIGAASSGYAAGGSDGLEGLEGHLLTGTAGSVASGRVAYTFGLEGPAVTVDTACSSSLVALHLAAQALRSGECEMALAGGVALMAAPGMFSEFSRQGGLAPDGRCKAFAGGADGTGWGEGVGMLLVERLSDAQRRGHRVLAVLRGTAVNQDGASNGLTAPNGPSQQRVIRQALANARLSTADVDAVEAHGTGTTLGDPIEAQALLATYGQDRVEPLLLGSIKSNIGHTQAAAGVAGVIKMVLAMRHGVVPATLHVDEPSPHVDWTAGAVMLATEPTPWPETGRPRRAAVSSFGISGTNAHAIIEQAPAATPARTERRRTTLPGLVAADAVPLPVSARSARALRDQAARLRDHLAERPDLDLADLGYSLATGRAHHPYRQVVVAADRDDALAGLATLAEADHRASVGDSTPKVVFVFPGQGSQWAGMALDLLDSSPVFRSRMEECAAELSRLTDWSIEDVLRGAPDAPAMDRVDVVQPLLFSVMVSLAEVWKACGVRPDAVIGHSQGEIAAACAAGALTLPDAMRLVVARSRGLLAISGLGGMVSVPLSAADTAQLIAPWADTLSVAALNGASVTVVSGDAPSVTELLATCAERGIRARQIAVDYASHCGHVEAVREDLAGALGTIVSHPTEVAFHSTVTGELVDTTELDADYWYRNLREPVRLAPVVDALIAAGYRTFVEVSPHPVLKVVVQDALDRAAADPDQPPTAGQPGVVVGSLRRDENGPREILTALGGLYTAGVPVDWTALFAGSGVTRVDLPTYAFQRERFWPETATWRSGDVSGAGLAAPGHPLLGAAVRLAGDGGVVLTGRLSVSSHAWLADHVVSGSVVVPGTALVELVVRAGDEVGASRVRELTVAAPLTLPAAGGVRVQVRVGDADDVGVRDVAVYAQLDEDADAEWVRHADGVLEPALDEEPGLDTWPPAGPETDLTGWYDVLVGHGLSYGPVFQGLRRVWSGDGEVHAEVALADDVTDVSGFGVHPALLDAALHPIGLLLSGDGTAGPRVPFAFEGVQVHASGARVLRVRLTRAGSGVRLVAVDESGAPVVSVDSLVLREMGAVPTPAAVDRSLFEVSWQAEEITPAGDVSGWAVLTADAPLPGDLPGMPAYADVAALHAAVEAGEPSPEVLLLPVPAATSGDSVPEAVRALAADVLATVQAWLAADALADTRLVVLTRDALTIRPGDRAGDLAGAAVWGLLRSAQSEHPGRIVLADLDRGPDVDTVAVLAAVAGDPAPTGGQLAFRDGTVFVPRVTRPGADRLVPSTDLWHLAAVEPGTIDGVDLVAGTALPLAAGQVRVAVRATGVNFRDVLIALGMYPDSTAVMGSEGAGVVLEVGPDVEGLVPGDRVFGLFEPGFGPEVVAQRERIAKVPAGWSFVEAASVPVVFLTAYYALRDLAGLRSGESVLIHSGAGGVGMAAIQLARHFGATVYATASPGKWGTLRELGVAPERIASSRTTEFEQAFLAASGGAGVDVVLDALAGEFVDASLRLLPRGGRFVEMGKTDVRDPQLVAEQHPGVTYQAFELNQAGGERIGQMLSELLALFEQGALKPLPIRVWDVRQARQALRHISQARHVGKVVLTVPASMDPDGTTLVTGASGTLAGVVARHLVASGQSSRLLLASRSLPAEGSDYAALVAELTGAGATVTTVSVDVADPEQVAALVAGVEAAHPLTAVVHCAGVIADATITSLDADAVSTVLRPKVNAAWVLHEALAGLDLSAFVVFSSIAATLGSPGQGNYAAANAFLDALAQHRRAQGLPAASLAWGLWATTSSMTAHLDASEHRRAIRAGSAPLTDAEGLALFDAAQRHGGAHVVLMKVPAVADGPDADRVPALLRDLVRQPRTRRRSAARGAAELSAAERLAALSPVERRGQLLDLVAGSVAAVLGHRSAASVDPLRPFKEIGFDSLTSVELRNRLASATGLRLPATVAFDYPTPVVLADFLDREIGGRVAPAPTPATVSTTDVDEPIAIVGMACRFPGAVQTPEQLWDLVTAGADVIAPFPTDRGWDVAALRSGAGDDTDVPRNGGFLYDAADFDAAFFGINPREALAMDPQQRLLLETSWEAFERAGVDPLTARGSSTGVYVGLIYHDYAGKALGTSDELDGYVGNGSAGSVASGRISYLFGLEGPAVTVDTACSSSLVALHLAAQALRQNECGLALAGGVSVMSTPGMLAEFSRQRGLSPDGRCKAFGAGADGTGFAEGVGMLLLERLSDAQRNGRRILAVVRGSAVNQDGASSGLTAPNGPAQQRVIRQALANARLAPADVDVVEAHGTGTALGDPIEAQALLATYGQDRTEPLLLGSIKSNIGHAQAAAGVAGVIKMVMAMRHGQVPATLHVAEPSPHVDWTAGAVELLAEARPWPQVDRPRRAAVSSFGISGTNVHTILEQAPEATPAPVASVPAVLGDLTTPCVLSARTGPALAGQAQRLRAWLAANPETGLPDLGHALATGRSAFEHRAVLLPRDRQSLLAGLDTIVDDQPSSIVVRGTARTGRLAVLFSGQGAQRAGMGRELYGAFPVFAATLDEVCGHLDPLLPQPLKPVLFATEGSPEAELLDQTVFTQAGLFAVEVALFRLVESFGIVPDFVGGHSVGEITAAHVAGVLSLADACALVAARGRLMQALPAGGGMLAVAAPEAEVAETLVGLTDRVGVAAVNGPRAVVVSGAVEALDEVERIWRERGTRTRRLRVSHAFHSPLMEPMLDGFRAVVEGLTLAEPRLPVVSNLTGALADADEIRTADYWVRHVREAVRFADGIGYLRQRNVGTYLEVGPDGVLAGMTQDCLAEGTTDGTGPVVVPTLRKGRTEASALLTALAEAYVGGVAVDWSPLTGGSGASRVDLPTYAFQRERFWPEAVAWRTGDVSGAGLAAAEHPLLGAAVRLAGDDGVVLTGRLSIATHPWLADHVVSGSVLVPGTALVELVVRAGDEVGASRVRELTVAAPMSLPASGGVRVQVRVGAVEAGGRDVAVYSQPDDDADAEWVRHAEGVLEPATDDEPAIDAWPPSGPETDLTGWYEALVGHGLSYGPVFQGLRRVWSGGGEVFAEVVLPQGSADVSGFGVHPALLDAALHPIGLLDAGSGSGSGPRVPFAFEGVQVHASGARVLRVWLTRAGSGVRLVAVDESGAPVVSVDSLVLRELTGAVAAPVAAPRSLFEVTWQPEDVTPATAPTAWARLGTPDAVADLPTGPVFADVAELASAVATGDTAPEVVLLPVRGVVDAPVPQAVQALTDAVLATVQAWLTADALADSRLVVVTRGAVAAQDDERVADLAGAAVWGLLRSAQAEHPDRIVLADIDGTVDARALGVLAAVAADQSVSGGQLAIRGDRVFAPRIVRPAGAELTPPADGPWHVAAVRPGTLDGVEIVPTTPVDLAPGEVRIAVRATGVNFRDVLMALGMYPDPAAVMGSEGAGVVLEVGPGVEGLAPGDRVFGLFEPGFGPEVVAQRERIAKVPAGWSFVEAASVPVVFLTAYYGLRALADLQAGESVLIHSGAGGVGMAAIQLAHHFGATVYATASPGKWGTLRELGVAPERIASSRTTEFEQAFLAASGGAGMDVVLDALAGEFVDASLRLLPRGGRFVEMGKTDVRDPEVVAERHPGVSYRAFDLNEAGGERIGQMLSELLALFEQGALEPLPVRVWDVRQARQALRHISQARHVGKVVLTVPASMDPDGTTLVTGASGSLAGVVARHLVASGQSRRLLLASRTVPAEGSDYAALVAELTASGASVTTVAADVADPEQVAALVAGVDAAHPLTAVVHCAGVIADATITSLDADAVSTVLRPKVNAAWVLHEATAGLDLSAFVVFSSIAATLGSPGQGNYAAANAFLDALAQHRRADGLPATSIGWGMWATGGMAARLSADDRQRLGRLGMSGLTATEGTTLFDAAITGTSSTVVAARLRITGEPAQVPPILRRLARSGARRQTRSVEAGTGTWSERLTGLSQDEARRLLVDLVCAQAAAVLGHASAQAVPGGRAFKELGFDSLTSVELRNRLASATGLRLTATLVFDYPTPERLAEHLHEQMGHSVAATPAAVRTVTAPGDDDPIAIVGMACRFPGGVSNPEQLWNLVVSGRDAIDGFPTDRGWDLDALYDPDADRAGTSTTRQGGFLYDAAEFDPEFFGISPREALAMDPQQRLLLETSWEAFESAGLDPRDTRVTTGVFAGLIHHDYAGRLEASEELEGYLVNGTAGSVASGRVAYVFGLEGPAVTVDTACSSSLVALHLAAQALRSGECDLALAGGVTVMATPSAFVGFSRQRGLAPDGRCKAFAGCADGTGWGEGVGMLLVERLSDARRRGHRVLAVLRGSAVNQDGASNGLTAPNGPAQQRVIRQALANARLTTADVDAVEAHGTGTTLGDPIEAQALLATYGQDRPSDRPLLLGSIKSNIGHTQAAAGVAGIIKMVLAMRHGLVPPTLHVDEPSPHVDWATGAVALATEPTPWPAVDRPRRAAVSSFGISGTNAHVIIEQPPVTDVVEAVEPVPPAMTPVLLSARSETALAGQAGRWADWLAGDEASRPVDVGWSSVTTRPALAHRALVAAADRDGLVAGLRALAAGDPSGTVVTGTAAQRGQVALLFSGQGAQRAGMGRELYGAFPVFATALDEVCGHLDPLLPQPLRTVLFAEPGTPEAALLDQTVFTQAGLFAVEVALFRLVESFGIVPDFVGGHSVGEITAAHVAGVLSLADACALVAARGRLMQDLPAGGGMLAVAASEEAVTETLVGRTDRVGVAAVNGPSAVVVSGAVDALDEVERIWRERGARTRRLTVSHAFHSPLMEPMLDGFRTVVEGLTFAAPLLPVVSNLTGALADADEFRDPDYWVRHVRETVRFADGVTVLRKAGVDTFLEIGPQSVLTAMTADVLPGDEDVLAVAVQRRDRTEVTGLVAALGELHVHGLPVRWEPWFTGARRVDLPTYAFQRQRFWPEPASRPQGQAPVVDAGDAEFWAAVEGGDLSVLAGQLGADAVDALAPALPALTSWRRARTRDAAVNGWSYQVGWRRIDLVDQPAATGGWLLVGPDGDPAGEQVTAALTAAGGDVRRLVVDPATATRGGLTRRLTSALADGPVTGVVSLLGLADGAHPKQPAVPAGVAATLLLVQALHDAGAAVPLWCVTRGAVGTGDDDPARSAAQGALWGLGRVAGLELPQLRVGLLDLPERDVEPVRLAAALTAAGDEDQLAVRPTGVYARRLTRATPADPAAAERWQPAGTVLVTGGTGALGAHVARWAAGNGAAHLVLTSRRGDAAPGAADLRDELTALGARVTVAACDVADRDAVAALLARIDDDPEPLTAVVHAAGLNDVVPLVDTDLDRLAGVMAGKIAGAVHLDELLGDRPLDAFVLFASIAGVWGSGGQAGYAAGNAYLDALAERRRARGLAATSVAWGPWADGGMATDDAQRELARRGLRAMAPDDAVHALRVAVGRGRTGLTVVDVDWATFAPAYGSAGPRPLLADLPEARQATPAEDTASADGGRSLRERLLALPGDERDRHLTDLVRAEAAAVLGHTGPELVKPRRAFKELGFDSLTAVELRNRLARVTGLSLPTTLVFDYPDPATVAGHLLTELVPETQREETADPAETAVRQALATIPLARIREAGLLDLLLTLADGDDTDHASTDEGVDIDEMDADTLIRLALDGSES</sequence>
<feature type="region of interest" description="Disordered" evidence="10">
    <location>
        <begin position="2925"/>
        <end position="2944"/>
    </location>
</feature>
<comment type="pathway">
    <text evidence="2">Antibiotic biosynthesis.</text>
</comment>
<dbReference type="InterPro" id="IPR015083">
    <property type="entry name" value="NorB/c/GfsB-D-like_docking"/>
</dbReference>
<feature type="region of interest" description="C-terminal hotdog fold" evidence="9">
    <location>
        <begin position="5226"/>
        <end position="5364"/>
    </location>
</feature>
<dbReference type="RefSeq" id="WP_231931438.1">
    <property type="nucleotide sequence ID" value="NZ_LT607413.1"/>
</dbReference>
<dbReference type="GO" id="GO:0006633">
    <property type="term" value="P:fatty acid biosynthetic process"/>
    <property type="evidence" value="ECO:0007669"/>
    <property type="project" value="InterPro"/>
</dbReference>
<evidence type="ECO:0000256" key="9">
    <source>
        <dbReference type="PROSITE-ProRule" id="PRU01363"/>
    </source>
</evidence>
<evidence type="ECO:0000256" key="5">
    <source>
        <dbReference type="ARBA" id="ARBA00022679"/>
    </source>
</evidence>
<dbReference type="GO" id="GO:0033068">
    <property type="term" value="P:macrolide biosynthetic process"/>
    <property type="evidence" value="ECO:0007669"/>
    <property type="project" value="UniProtKB-ARBA"/>
</dbReference>
<dbReference type="InterPro" id="IPR049551">
    <property type="entry name" value="PKS_DH_C"/>
</dbReference>
<feature type="domain" description="Carrier" evidence="11">
    <location>
        <begin position="7701"/>
        <end position="7776"/>
    </location>
</feature>
<dbReference type="CDD" id="cd08952">
    <property type="entry name" value="KR_1_SDR_x"/>
    <property type="match status" value="1"/>
</dbReference>
<name>A0A1C4Z8E9_MICEC</name>
<dbReference type="SUPFAM" id="SSF47336">
    <property type="entry name" value="ACP-like"/>
    <property type="match status" value="4"/>
</dbReference>
<feature type="region of interest" description="N-terminal hotdog fold" evidence="9">
    <location>
        <begin position="936"/>
        <end position="1060"/>
    </location>
</feature>
<dbReference type="NCBIfam" id="NF045894">
    <property type="entry name" value="PKS_plus_SDR"/>
    <property type="match status" value="1"/>
</dbReference>
<feature type="active site" description="Proton donor; for dehydratase activity" evidence="9">
    <location>
        <position position="5286"/>
    </location>
</feature>
<dbReference type="SUPFAM" id="SSF55048">
    <property type="entry name" value="Probable ACP-binding domain of malonyl-CoA ACP transacylase"/>
    <property type="match status" value="4"/>
</dbReference>
<dbReference type="InterPro" id="IPR006162">
    <property type="entry name" value="Ppantetheine_attach_site"/>
</dbReference>
<dbReference type="PROSITE" id="PS50075">
    <property type="entry name" value="CARRIER"/>
    <property type="match status" value="4"/>
</dbReference>
<dbReference type="PROSITE" id="PS52004">
    <property type="entry name" value="KS3_2"/>
    <property type="match status" value="4"/>
</dbReference>
<dbReference type="Pfam" id="PF00109">
    <property type="entry name" value="ketoacyl-synt"/>
    <property type="match status" value="4"/>
</dbReference>
<dbReference type="PROSITE" id="PS52019">
    <property type="entry name" value="PKS_MFAS_DH"/>
    <property type="match status" value="3"/>
</dbReference>
<feature type="region of interest" description="C-terminal hotdog fold" evidence="9">
    <location>
        <begin position="3151"/>
        <end position="3288"/>
    </location>
</feature>
<keyword evidence="6" id="KW-0045">Antibiotic biosynthesis</keyword>
<feature type="domain" description="PKS/mFAS DH" evidence="13">
    <location>
        <begin position="5093"/>
        <end position="5364"/>
    </location>
</feature>
<feature type="domain" description="Carrier" evidence="11">
    <location>
        <begin position="2010"/>
        <end position="2088"/>
    </location>
</feature>
<dbReference type="PROSITE" id="PS00606">
    <property type="entry name" value="KS3_1"/>
    <property type="match status" value="4"/>
</dbReference>
<dbReference type="InterPro" id="IPR016035">
    <property type="entry name" value="Acyl_Trfase/lysoPLipase"/>
</dbReference>
<dbReference type="FunFam" id="1.10.1200.10:FF:000007">
    <property type="entry name" value="Probable polyketide synthase pks17"/>
    <property type="match status" value="4"/>
</dbReference>
<keyword evidence="7" id="KW-0511">Multifunctional enzyme</keyword>
<dbReference type="PANTHER" id="PTHR43775:SF51">
    <property type="entry name" value="INACTIVE PHENOLPHTHIOCEROL SYNTHESIS POLYKETIDE SYNTHASE TYPE I PKS1-RELATED"/>
    <property type="match status" value="1"/>
</dbReference>
<dbReference type="InterPro" id="IPR050091">
    <property type="entry name" value="PKS_NRPS_Biosynth_Enz"/>
</dbReference>
<dbReference type="CDD" id="cd05195">
    <property type="entry name" value="enoyl_red"/>
    <property type="match status" value="3"/>
</dbReference>
<feature type="domain" description="Ketosynthase family 3 (KS3)" evidence="12">
    <location>
        <begin position="6262"/>
        <end position="6686"/>
    </location>
</feature>
<evidence type="ECO:0000259" key="12">
    <source>
        <dbReference type="PROSITE" id="PS52004"/>
    </source>
</evidence>
<keyword evidence="4" id="KW-0597">Phosphoprotein</keyword>
<gene>
    <name evidence="14" type="ORF">GA0070618_4902</name>
</gene>
<dbReference type="GO" id="GO:0004312">
    <property type="term" value="F:fatty acid synthase activity"/>
    <property type="evidence" value="ECO:0007669"/>
    <property type="project" value="TreeGrafter"/>
</dbReference>
<feature type="region of interest" description="C-terminal hotdog fold" evidence="9">
    <location>
        <begin position="1071"/>
        <end position="1207"/>
    </location>
</feature>
<keyword evidence="5 14" id="KW-0808">Transferase</keyword>
<dbReference type="Pfam" id="PF13602">
    <property type="entry name" value="ADH_zinc_N_2"/>
    <property type="match status" value="3"/>
</dbReference>
<dbReference type="InterPro" id="IPR014030">
    <property type="entry name" value="Ketoacyl_synth_N"/>
</dbReference>
<evidence type="ECO:0000259" key="13">
    <source>
        <dbReference type="PROSITE" id="PS52019"/>
    </source>
</evidence>
<dbReference type="FunFam" id="3.40.47.10:FF:000019">
    <property type="entry name" value="Polyketide synthase type I"/>
    <property type="match status" value="4"/>
</dbReference>
<dbReference type="InterPro" id="IPR042104">
    <property type="entry name" value="PKS_dehydratase_sf"/>
</dbReference>
<organism evidence="14 15">
    <name type="scientific">Micromonospora echinospora</name>
    <name type="common">Micromonospora purpurea</name>
    <dbReference type="NCBI Taxonomy" id="1877"/>
    <lineage>
        <taxon>Bacteria</taxon>
        <taxon>Bacillati</taxon>
        <taxon>Actinomycetota</taxon>
        <taxon>Actinomycetes</taxon>
        <taxon>Micromonosporales</taxon>
        <taxon>Micromonosporaceae</taxon>
        <taxon>Micromonospora</taxon>
    </lineage>
</organism>
<dbReference type="Gene3D" id="3.40.50.720">
    <property type="entry name" value="NAD(P)-binding Rossmann-like Domain"/>
    <property type="match status" value="4"/>
</dbReference>
<dbReference type="InterPro" id="IPR014031">
    <property type="entry name" value="Ketoacyl_synth_C"/>
</dbReference>
<dbReference type="GO" id="GO:0008270">
    <property type="term" value="F:zinc ion binding"/>
    <property type="evidence" value="ECO:0007669"/>
    <property type="project" value="InterPro"/>
</dbReference>
<evidence type="ECO:0000256" key="7">
    <source>
        <dbReference type="ARBA" id="ARBA00023268"/>
    </source>
</evidence>
<dbReference type="SMART" id="SM00829">
    <property type="entry name" value="PKS_ER"/>
    <property type="match status" value="3"/>
</dbReference>
<evidence type="ECO:0000313" key="15">
    <source>
        <dbReference type="Proteomes" id="UP000198253"/>
    </source>
</evidence>
<dbReference type="SUPFAM" id="SSF50129">
    <property type="entry name" value="GroES-like"/>
    <property type="match status" value="3"/>
</dbReference>
<dbReference type="InterPro" id="IPR009081">
    <property type="entry name" value="PP-bd_ACP"/>
</dbReference>
<dbReference type="Gene3D" id="3.40.50.11460">
    <property type="match status" value="3"/>
</dbReference>
<dbReference type="FunFam" id="3.40.366.10:FF:000002">
    <property type="entry name" value="Probable polyketide synthase 2"/>
    <property type="match status" value="4"/>
</dbReference>
<dbReference type="Pfam" id="PF00698">
    <property type="entry name" value="Acyl_transf_1"/>
    <property type="match status" value="4"/>
</dbReference>
<dbReference type="InterPro" id="IPR049552">
    <property type="entry name" value="PKS_DH_N"/>
</dbReference>
<dbReference type="Gene3D" id="1.10.1200.10">
    <property type="entry name" value="ACP-like"/>
    <property type="match status" value="4"/>
</dbReference>
<dbReference type="CDD" id="cd00833">
    <property type="entry name" value="PKS"/>
    <property type="match status" value="4"/>
</dbReference>
<evidence type="ECO:0000256" key="8">
    <source>
        <dbReference type="ARBA" id="ARBA00023315"/>
    </source>
</evidence>
<feature type="domain" description="PKS/mFAS DH" evidence="13">
    <location>
        <begin position="3017"/>
        <end position="3288"/>
    </location>
</feature>
<dbReference type="SUPFAM" id="SSF52151">
    <property type="entry name" value="FabD/lysophospholipase-like"/>
    <property type="match status" value="4"/>
</dbReference>
<feature type="domain" description="Carrier" evidence="11">
    <location>
        <begin position="4096"/>
        <end position="4171"/>
    </location>
</feature>
<dbReference type="InterPro" id="IPR001227">
    <property type="entry name" value="Ac_transferase_dom_sf"/>
</dbReference>
<dbReference type="Proteomes" id="UP000198253">
    <property type="component" value="Chromosome I"/>
</dbReference>
<feature type="active site" description="Proton donor; for dehydratase activity" evidence="9">
    <location>
        <position position="1131"/>
    </location>
</feature>
<dbReference type="SMART" id="SM00822">
    <property type="entry name" value="PKS_KR"/>
    <property type="match status" value="4"/>
</dbReference>
<dbReference type="InterPro" id="IPR013968">
    <property type="entry name" value="PKS_KR"/>
</dbReference>
<evidence type="ECO:0000256" key="1">
    <source>
        <dbReference type="ARBA" id="ARBA00001957"/>
    </source>
</evidence>
<dbReference type="InterPro" id="IPR018201">
    <property type="entry name" value="Ketoacyl_synth_AS"/>
</dbReference>
<dbReference type="EMBL" id="LT607413">
    <property type="protein sequence ID" value="SCF29238.1"/>
    <property type="molecule type" value="Genomic_DNA"/>
</dbReference>
<dbReference type="SMART" id="SM00825">
    <property type="entry name" value="PKS_KS"/>
    <property type="match status" value="4"/>
</dbReference>
<dbReference type="InterPro" id="IPR055123">
    <property type="entry name" value="SpnB-like_Rossmann"/>
</dbReference>
<dbReference type="GO" id="GO:0004315">
    <property type="term" value="F:3-oxoacyl-[acyl-carrier-protein] synthase activity"/>
    <property type="evidence" value="ECO:0007669"/>
    <property type="project" value="InterPro"/>
</dbReference>
<dbReference type="InterPro" id="IPR013154">
    <property type="entry name" value="ADH-like_N"/>
</dbReference>
<dbReference type="Gene3D" id="3.40.47.10">
    <property type="match status" value="4"/>
</dbReference>
<dbReference type="PANTHER" id="PTHR43775">
    <property type="entry name" value="FATTY ACID SYNTHASE"/>
    <property type="match status" value="1"/>
</dbReference>
<evidence type="ECO:0000256" key="4">
    <source>
        <dbReference type="ARBA" id="ARBA00022553"/>
    </source>
</evidence>
<dbReference type="Pfam" id="PF16197">
    <property type="entry name" value="KAsynt_C_assoc"/>
    <property type="match status" value="4"/>
</dbReference>
<dbReference type="CDD" id="cd08956">
    <property type="entry name" value="KR_3_FAS_SDR_x"/>
    <property type="match status" value="3"/>
</dbReference>
<feature type="domain" description="Ketosynthase family 3 (KS3)" evidence="12">
    <location>
        <begin position="4190"/>
        <end position="4612"/>
    </location>
</feature>
<dbReference type="Pfam" id="PF02801">
    <property type="entry name" value="Ketoacyl-synt_C"/>
    <property type="match status" value="4"/>
</dbReference>
<feature type="region of interest" description="N-terminal hotdog fold" evidence="9">
    <location>
        <begin position="5093"/>
        <end position="5216"/>
    </location>
</feature>
<reference evidence="15" key="1">
    <citation type="submission" date="2016-06" db="EMBL/GenBank/DDBJ databases">
        <authorList>
            <person name="Varghese N."/>
            <person name="Submissions Spin"/>
        </authorList>
    </citation>
    <scope>NUCLEOTIDE SEQUENCE [LARGE SCALE GENOMIC DNA]</scope>
    <source>
        <strain evidence="15">DSM 43816</strain>
    </source>
</reference>